<dbReference type="PROSITE" id="PS00908">
    <property type="entry name" value="MR_MLE_1"/>
    <property type="match status" value="1"/>
</dbReference>
<comment type="caution">
    <text evidence="5">The sequence shown here is derived from an EMBL/GenBank/DDBJ whole genome shotgun (WGS) entry which is preliminary data.</text>
</comment>
<dbReference type="InterPro" id="IPR013342">
    <property type="entry name" value="Mandelate_racemase_C"/>
</dbReference>
<dbReference type="GO" id="GO:0016052">
    <property type="term" value="P:carbohydrate catabolic process"/>
    <property type="evidence" value="ECO:0007669"/>
    <property type="project" value="TreeGrafter"/>
</dbReference>
<dbReference type="SUPFAM" id="SSF54826">
    <property type="entry name" value="Enolase N-terminal domain-like"/>
    <property type="match status" value="1"/>
</dbReference>
<dbReference type="InterPro" id="IPR029065">
    <property type="entry name" value="Enolase_C-like"/>
</dbReference>
<feature type="domain" description="Mandelate racemase/muconate lactonizing enzyme C-terminal" evidence="4">
    <location>
        <begin position="133"/>
        <end position="228"/>
    </location>
</feature>
<evidence type="ECO:0000256" key="2">
    <source>
        <dbReference type="ARBA" id="ARBA00022723"/>
    </source>
</evidence>
<dbReference type="InterPro" id="IPR013341">
    <property type="entry name" value="Mandelate_racemase_N_dom"/>
</dbReference>
<keyword evidence="3" id="KW-0460">Magnesium</keyword>
<evidence type="ECO:0000256" key="1">
    <source>
        <dbReference type="ARBA" id="ARBA00001946"/>
    </source>
</evidence>
<comment type="cofactor">
    <cofactor evidence="1">
        <name>Mg(2+)</name>
        <dbReference type="ChEBI" id="CHEBI:18420"/>
    </cofactor>
</comment>
<reference evidence="5 6" key="1">
    <citation type="journal article" date="2018" name="Nat. Biotechnol.">
        <title>A standardized bacterial taxonomy based on genome phylogeny substantially revises the tree of life.</title>
        <authorList>
            <person name="Parks D.H."/>
            <person name="Chuvochina M."/>
            <person name="Waite D.W."/>
            <person name="Rinke C."/>
            <person name="Skarshewski A."/>
            <person name="Chaumeil P.A."/>
            <person name="Hugenholtz P."/>
        </authorList>
    </citation>
    <scope>NUCLEOTIDE SEQUENCE [LARGE SCALE GENOMIC DNA]</scope>
    <source>
        <strain evidence="5">UBA9375</strain>
    </source>
</reference>
<dbReference type="Gene3D" id="3.30.390.10">
    <property type="entry name" value="Enolase-like, N-terminal domain"/>
    <property type="match status" value="1"/>
</dbReference>
<sequence>MQITDIRAIQPAGNNSPPDWRTSLGQILVAIDTDAGITGYGVGGGGLAGQHVVKTVLRDLLLGRNPEDISQLWEEMYQATLAFGRKGIAIMALSGVDLALWDLQGKREQQPVVELLGGTPEIKIPTYHTVWSTEDLTATGEHAGYKLHLGKVAAPEQRDLMVASIEQARNRIGNSPLLMVDAWMKWDIESTISISQAIKPFQIEWIEEPLSPDDLAGYAVLKEKTEVPIAGGEHEFTSEAFRPLIEQKLHTVLQPDVNWCGGLTELIRIYTMAKEAGLRVCPHRGCEIWALHAITALDPQPLAETGRPWMTWVKGQPDIRQGMIEVSDRPGFGLLFDEHHLQLVN</sequence>
<dbReference type="InterPro" id="IPR036849">
    <property type="entry name" value="Enolase-like_C_sf"/>
</dbReference>
<dbReference type="SMART" id="SM00922">
    <property type="entry name" value="MR_MLE"/>
    <property type="match status" value="1"/>
</dbReference>
<dbReference type="InterPro" id="IPR018110">
    <property type="entry name" value="Mandel_Rmase/mucon_lact_enz_CS"/>
</dbReference>
<dbReference type="SFLD" id="SFLDG00179">
    <property type="entry name" value="mandelate_racemase"/>
    <property type="match status" value="1"/>
</dbReference>
<dbReference type="EMBL" id="DQAY01000008">
    <property type="protein sequence ID" value="HCO21707.1"/>
    <property type="molecule type" value="Genomic_DNA"/>
</dbReference>
<dbReference type="PANTHER" id="PTHR13794:SF58">
    <property type="entry name" value="MITOCHONDRIAL ENOLASE SUPERFAMILY MEMBER 1"/>
    <property type="match status" value="1"/>
</dbReference>
<dbReference type="PANTHER" id="PTHR13794">
    <property type="entry name" value="ENOLASE SUPERFAMILY, MANDELATE RACEMASE"/>
    <property type="match status" value="1"/>
</dbReference>
<dbReference type="InterPro" id="IPR029017">
    <property type="entry name" value="Enolase-like_N"/>
</dbReference>
<dbReference type="Pfam" id="PF02746">
    <property type="entry name" value="MR_MLE_N"/>
    <property type="match status" value="1"/>
</dbReference>
<name>A0A3D3R167_9PLAN</name>
<gene>
    <name evidence="5" type="ORF">DIT97_01035</name>
</gene>
<evidence type="ECO:0000256" key="3">
    <source>
        <dbReference type="ARBA" id="ARBA00022842"/>
    </source>
</evidence>
<protein>
    <recommendedName>
        <fullName evidence="4">Mandelate racemase/muconate lactonizing enzyme C-terminal domain-containing protein</fullName>
    </recommendedName>
</protein>
<dbReference type="AlphaFoldDB" id="A0A3D3R167"/>
<keyword evidence="2" id="KW-0479">Metal-binding</keyword>
<dbReference type="GO" id="GO:0000287">
    <property type="term" value="F:magnesium ion binding"/>
    <property type="evidence" value="ECO:0007669"/>
    <property type="project" value="TreeGrafter"/>
</dbReference>
<dbReference type="Gene3D" id="3.20.20.120">
    <property type="entry name" value="Enolase-like C-terminal domain"/>
    <property type="match status" value="1"/>
</dbReference>
<evidence type="ECO:0000313" key="6">
    <source>
        <dbReference type="Proteomes" id="UP000263642"/>
    </source>
</evidence>
<dbReference type="GO" id="GO:0009063">
    <property type="term" value="P:amino acid catabolic process"/>
    <property type="evidence" value="ECO:0007669"/>
    <property type="project" value="InterPro"/>
</dbReference>
<dbReference type="SFLD" id="SFLDS00001">
    <property type="entry name" value="Enolase"/>
    <property type="match status" value="1"/>
</dbReference>
<dbReference type="GO" id="GO:0016836">
    <property type="term" value="F:hydro-lyase activity"/>
    <property type="evidence" value="ECO:0007669"/>
    <property type="project" value="TreeGrafter"/>
</dbReference>
<proteinExistence type="predicted"/>
<evidence type="ECO:0000313" key="5">
    <source>
        <dbReference type="EMBL" id="HCO21707.1"/>
    </source>
</evidence>
<dbReference type="SUPFAM" id="SSF51604">
    <property type="entry name" value="Enolase C-terminal domain-like"/>
    <property type="match status" value="1"/>
</dbReference>
<dbReference type="Proteomes" id="UP000263642">
    <property type="component" value="Unassembled WGS sequence"/>
</dbReference>
<dbReference type="Pfam" id="PF13378">
    <property type="entry name" value="MR_MLE_C"/>
    <property type="match status" value="1"/>
</dbReference>
<organism evidence="5 6">
    <name type="scientific">Gimesia maris</name>
    <dbReference type="NCBI Taxonomy" id="122"/>
    <lineage>
        <taxon>Bacteria</taxon>
        <taxon>Pseudomonadati</taxon>
        <taxon>Planctomycetota</taxon>
        <taxon>Planctomycetia</taxon>
        <taxon>Planctomycetales</taxon>
        <taxon>Planctomycetaceae</taxon>
        <taxon>Gimesia</taxon>
    </lineage>
</organism>
<evidence type="ECO:0000259" key="4">
    <source>
        <dbReference type="SMART" id="SM00922"/>
    </source>
</evidence>
<dbReference type="InterPro" id="IPR046945">
    <property type="entry name" value="RHMD-like"/>
</dbReference>
<accession>A0A3D3R167</accession>
<dbReference type="CDD" id="cd03316">
    <property type="entry name" value="MR_like"/>
    <property type="match status" value="1"/>
</dbReference>